<evidence type="ECO:0000313" key="2">
    <source>
        <dbReference type="EMBL" id="ANW97136.1"/>
    </source>
</evidence>
<dbReference type="RefSeq" id="WP_068828046.1">
    <property type="nucleotide sequence ID" value="NZ_CP014224.1"/>
</dbReference>
<dbReference type="InterPro" id="IPR008881">
    <property type="entry name" value="Trigger_fac_ribosome-bd_bac"/>
</dbReference>
<dbReference type="GO" id="GO:0043335">
    <property type="term" value="P:protein unfolding"/>
    <property type="evidence" value="ECO:0007669"/>
    <property type="project" value="TreeGrafter"/>
</dbReference>
<evidence type="ECO:0000313" key="3">
    <source>
        <dbReference type="Proteomes" id="UP000092967"/>
    </source>
</evidence>
<dbReference type="KEGG" id="wfu:AXE80_12945"/>
<dbReference type="GO" id="GO:0044183">
    <property type="term" value="F:protein folding chaperone"/>
    <property type="evidence" value="ECO:0007669"/>
    <property type="project" value="TreeGrafter"/>
</dbReference>
<dbReference type="GO" id="GO:0003755">
    <property type="term" value="F:peptidyl-prolyl cis-trans isomerase activity"/>
    <property type="evidence" value="ECO:0007669"/>
    <property type="project" value="TreeGrafter"/>
</dbReference>
<dbReference type="PIRSF" id="PIRSF003095">
    <property type="entry name" value="Trigger_factor"/>
    <property type="match status" value="1"/>
</dbReference>
<dbReference type="EMBL" id="CP014224">
    <property type="protein sequence ID" value="ANW97136.1"/>
    <property type="molecule type" value="Genomic_DNA"/>
</dbReference>
<dbReference type="InterPro" id="IPR005215">
    <property type="entry name" value="Trig_fac"/>
</dbReference>
<reference evidence="2 3" key="1">
    <citation type="submission" date="2016-02" db="EMBL/GenBank/DDBJ databases">
        <authorList>
            <person name="Wen L."/>
            <person name="He K."/>
            <person name="Yang H."/>
        </authorList>
    </citation>
    <scope>NUCLEOTIDE SEQUENCE [LARGE SCALE GENOMIC DNA]</scope>
    <source>
        <strain evidence="2 3">CZ1127</strain>
    </source>
</reference>
<sequence length="439" mass="49776">MNITKENIDALNAVVKVDITAEDYQEKVASVLKDYRKKASVPGFRQGQVPMGLVKKQYGKSVMVDEVNKLLQESLNNFLAEEKLDILGNPLPKMDGEFNWDAENFSFEFELGLAPEINVDLTKGKIKKYNIIANDELIDKEVENLQNRFGNVITQEEVAENSTIAGVFANEEEGIETKASLTIEDIKGKLNTKKFVGSKVGDVLELKSKNLFNEDTKLAASLGLKVEDVADLAIPLTFKIEEISYTEPSELDQEFFDKIFGEGVVSSVTELRNKIKEDAEGQFAQQADQHLLNAITENLIENTSFDLPKEFLIKWLGTAGEKPLTDEEAAAEYEKSEKGLRYQLIEGKIMADNDVKVDFQELKDYAIGFIRQQMAQFGQMNPEDKELEDIAMRVLQNQDEAKRLQTQLISNKLLDLYKEKISFDEKEVTYEDFVKEVYK</sequence>
<dbReference type="OrthoDB" id="9767721at2"/>
<dbReference type="AlphaFoldDB" id="A0A1B1Y8P8"/>
<feature type="domain" description="Trigger factor ribosome-binding bacterial" evidence="1">
    <location>
        <begin position="1"/>
        <end position="145"/>
    </location>
</feature>
<dbReference type="Gene3D" id="1.10.3120.10">
    <property type="entry name" value="Trigger factor, C-terminal domain"/>
    <property type="match status" value="1"/>
</dbReference>
<dbReference type="PANTHER" id="PTHR30560">
    <property type="entry name" value="TRIGGER FACTOR CHAPERONE AND PEPTIDYL-PROLYL CIS/TRANS ISOMERASE"/>
    <property type="match status" value="1"/>
</dbReference>
<dbReference type="SUPFAM" id="SSF109998">
    <property type="entry name" value="Triger factor/SurA peptide-binding domain-like"/>
    <property type="match status" value="1"/>
</dbReference>
<keyword evidence="2" id="KW-0413">Isomerase</keyword>
<organism evidence="2 3">
    <name type="scientific">Wenyingzhuangia fucanilytica</name>
    <dbReference type="NCBI Taxonomy" id="1790137"/>
    <lineage>
        <taxon>Bacteria</taxon>
        <taxon>Pseudomonadati</taxon>
        <taxon>Bacteroidota</taxon>
        <taxon>Flavobacteriia</taxon>
        <taxon>Flavobacteriales</taxon>
        <taxon>Flavobacteriaceae</taxon>
        <taxon>Wenyingzhuangia</taxon>
    </lineage>
</organism>
<gene>
    <name evidence="2" type="ORF">AXE80_12945</name>
</gene>
<dbReference type="GO" id="GO:0051083">
    <property type="term" value="P:'de novo' cotranslational protein folding"/>
    <property type="evidence" value="ECO:0007669"/>
    <property type="project" value="TreeGrafter"/>
</dbReference>
<dbReference type="InterPro" id="IPR036611">
    <property type="entry name" value="Trigger_fac_ribosome-bd_sf"/>
</dbReference>
<proteinExistence type="predicted"/>
<dbReference type="Pfam" id="PF05697">
    <property type="entry name" value="Trigger_N"/>
    <property type="match status" value="1"/>
</dbReference>
<dbReference type="InterPro" id="IPR027304">
    <property type="entry name" value="Trigger_fact/SurA_dom_sf"/>
</dbReference>
<protein>
    <submittedName>
        <fullName evidence="2">Peptidylprolyl isomerase</fullName>
    </submittedName>
</protein>
<name>A0A1B1Y8P8_9FLAO</name>
<dbReference type="InterPro" id="IPR037041">
    <property type="entry name" value="Trigger_fac_C_sf"/>
</dbReference>
<dbReference type="SUPFAM" id="SSF102735">
    <property type="entry name" value="Trigger factor ribosome-binding domain"/>
    <property type="match status" value="1"/>
</dbReference>
<dbReference type="Gene3D" id="3.30.70.1050">
    <property type="entry name" value="Trigger factor ribosome-binding domain"/>
    <property type="match status" value="1"/>
</dbReference>
<keyword evidence="3" id="KW-1185">Reference proteome</keyword>
<dbReference type="GO" id="GO:0015031">
    <property type="term" value="P:protein transport"/>
    <property type="evidence" value="ECO:0007669"/>
    <property type="project" value="InterPro"/>
</dbReference>
<accession>A0A1B1Y8P8</accession>
<evidence type="ECO:0000259" key="1">
    <source>
        <dbReference type="Pfam" id="PF05697"/>
    </source>
</evidence>
<dbReference type="Proteomes" id="UP000092967">
    <property type="component" value="Chromosome"/>
</dbReference>
<dbReference type="PANTHER" id="PTHR30560:SF3">
    <property type="entry name" value="TRIGGER FACTOR-LIKE PROTEIN TIG, CHLOROPLASTIC"/>
    <property type="match status" value="1"/>
</dbReference>
<dbReference type="GO" id="GO:0043022">
    <property type="term" value="F:ribosome binding"/>
    <property type="evidence" value="ECO:0007669"/>
    <property type="project" value="TreeGrafter"/>
</dbReference>
<dbReference type="STRING" id="1790137.AXE80_12945"/>
<dbReference type="NCBIfam" id="TIGR00115">
    <property type="entry name" value="tig"/>
    <property type="match status" value="1"/>
</dbReference>